<accession>A0A7K0K5E0</accession>
<feature type="compositionally biased region" description="Pro residues" evidence="1">
    <location>
        <begin position="1"/>
        <end position="11"/>
    </location>
</feature>
<evidence type="ECO:0000256" key="1">
    <source>
        <dbReference type="SAM" id="MobiDB-lite"/>
    </source>
</evidence>
<dbReference type="AlphaFoldDB" id="A0A7K0K5E0"/>
<reference evidence="3 4" key="1">
    <citation type="submission" date="2019-08" db="EMBL/GenBank/DDBJ databases">
        <title>In-depth cultivation of the pig gut microbiome towards novel bacterial diversity and tailored functional studies.</title>
        <authorList>
            <person name="Wylensek D."/>
            <person name="Hitch T.C.A."/>
            <person name="Clavel T."/>
        </authorList>
    </citation>
    <scope>NUCLEOTIDE SEQUENCE [LARGE SCALE GENOMIC DNA]</scope>
    <source>
        <strain evidence="3 4">RF-GAM-744-WT-7</strain>
    </source>
</reference>
<evidence type="ECO:0000313" key="3">
    <source>
        <dbReference type="EMBL" id="MST50664.1"/>
    </source>
</evidence>
<feature type="transmembrane region" description="Helical" evidence="2">
    <location>
        <begin position="108"/>
        <end position="130"/>
    </location>
</feature>
<proteinExistence type="predicted"/>
<dbReference type="InterPro" id="IPR025557">
    <property type="entry name" value="DUF4282"/>
</dbReference>
<organism evidence="3 4">
    <name type="scientific">Mobiluncus porci</name>
    <dbReference type="NCBI Taxonomy" id="2652278"/>
    <lineage>
        <taxon>Bacteria</taxon>
        <taxon>Bacillati</taxon>
        <taxon>Actinomycetota</taxon>
        <taxon>Actinomycetes</taxon>
        <taxon>Actinomycetales</taxon>
        <taxon>Actinomycetaceae</taxon>
        <taxon>Mobiluncus</taxon>
    </lineage>
</organism>
<feature type="region of interest" description="Disordered" evidence="1">
    <location>
        <begin position="1"/>
        <end position="38"/>
    </location>
</feature>
<keyword evidence="2" id="KW-0472">Membrane</keyword>
<keyword evidence="4" id="KW-1185">Reference proteome</keyword>
<protein>
    <submittedName>
        <fullName evidence="3">DUF4282 domain-containing protein</fullName>
    </submittedName>
</protein>
<sequence>MSPGQPQPAQPAQPSQPSQPWAQPPAGQPYYGSQPAYAPYYPNQSKPKPSFPFKELFDLKFENFISIKVAGVVYAIGIILDVLFAFGLWVTFISSAMALNEYGGAEGLVALAVLSIIPIVLVLFLSILVWRVTLESIVALIRIAENSTTLVKNTAKLGEKDEKSAKG</sequence>
<dbReference type="Proteomes" id="UP000442535">
    <property type="component" value="Unassembled WGS sequence"/>
</dbReference>
<evidence type="ECO:0000313" key="4">
    <source>
        <dbReference type="Proteomes" id="UP000442535"/>
    </source>
</evidence>
<evidence type="ECO:0000256" key="2">
    <source>
        <dbReference type="SAM" id="Phobius"/>
    </source>
</evidence>
<gene>
    <name evidence="3" type="ORF">FYJ63_10610</name>
</gene>
<keyword evidence="2" id="KW-1133">Transmembrane helix</keyword>
<feature type="compositionally biased region" description="Low complexity" evidence="1">
    <location>
        <begin position="12"/>
        <end position="21"/>
    </location>
</feature>
<dbReference type="Pfam" id="PF14110">
    <property type="entry name" value="DUF4282"/>
    <property type="match status" value="1"/>
</dbReference>
<keyword evidence="2" id="KW-0812">Transmembrane</keyword>
<name>A0A7K0K5E0_9ACTO</name>
<feature type="transmembrane region" description="Helical" evidence="2">
    <location>
        <begin position="69"/>
        <end position="96"/>
    </location>
</feature>
<comment type="caution">
    <text evidence="3">The sequence shown here is derived from an EMBL/GenBank/DDBJ whole genome shotgun (WGS) entry which is preliminary data.</text>
</comment>
<dbReference type="EMBL" id="VUMY01000027">
    <property type="protein sequence ID" value="MST50664.1"/>
    <property type="molecule type" value="Genomic_DNA"/>
</dbReference>